<evidence type="ECO:0000259" key="1">
    <source>
        <dbReference type="PROSITE" id="PS51792"/>
    </source>
</evidence>
<dbReference type="Proteomes" id="UP000694544">
    <property type="component" value="Unplaced"/>
</dbReference>
<proteinExistence type="predicted"/>
<accession>A0A8C6EAM7</accession>
<feature type="domain" description="Yippee" evidence="1">
    <location>
        <begin position="24"/>
        <end position="74"/>
    </location>
</feature>
<dbReference type="InterPro" id="IPR034751">
    <property type="entry name" value="Yippee"/>
</dbReference>
<reference evidence="2" key="1">
    <citation type="submission" date="2025-08" db="UniProtKB">
        <authorList>
            <consortium name="Ensembl"/>
        </authorList>
    </citation>
    <scope>IDENTIFICATION</scope>
</reference>
<dbReference type="Ensembl" id="ENSMMST00000028835.1">
    <property type="protein sequence ID" value="ENSMMSP00000026130.1"/>
    <property type="gene ID" value="ENSMMSG00000019671.1"/>
</dbReference>
<keyword evidence="3" id="KW-1185">Reference proteome</keyword>
<name>A0A8C6EAM7_MOSMO</name>
<organism evidence="2 3">
    <name type="scientific">Moschus moschiferus</name>
    <name type="common">Siberian musk deer</name>
    <name type="synonym">Moschus sibiricus</name>
    <dbReference type="NCBI Taxonomy" id="68415"/>
    <lineage>
        <taxon>Eukaryota</taxon>
        <taxon>Metazoa</taxon>
        <taxon>Chordata</taxon>
        <taxon>Craniata</taxon>
        <taxon>Vertebrata</taxon>
        <taxon>Euteleostomi</taxon>
        <taxon>Mammalia</taxon>
        <taxon>Eutheria</taxon>
        <taxon>Laurasiatheria</taxon>
        <taxon>Artiodactyla</taxon>
        <taxon>Ruminantia</taxon>
        <taxon>Pecora</taxon>
        <taxon>Moschidae</taxon>
        <taxon>Moschus</taxon>
    </lineage>
</organism>
<dbReference type="GeneTree" id="ENSGT00960000192683"/>
<reference evidence="2" key="2">
    <citation type="submission" date="2025-09" db="UniProtKB">
        <authorList>
            <consortium name="Ensembl"/>
        </authorList>
    </citation>
    <scope>IDENTIFICATION</scope>
</reference>
<dbReference type="PROSITE" id="PS51792">
    <property type="entry name" value="YIPPEE"/>
    <property type="match status" value="1"/>
</dbReference>
<sequence>MLIPSCFIVFTFAFIPLLMPSCHRTYSCIHCRAHLASHDELISKLHVRSSYLGPSVISEPGYLFPSSGQGKFQP</sequence>
<protein>
    <recommendedName>
        <fullName evidence="1">Yippee domain-containing protein</fullName>
    </recommendedName>
</protein>
<evidence type="ECO:0000313" key="2">
    <source>
        <dbReference type="Ensembl" id="ENSMMSP00000026130.1"/>
    </source>
</evidence>
<evidence type="ECO:0000313" key="3">
    <source>
        <dbReference type="Proteomes" id="UP000694544"/>
    </source>
</evidence>
<dbReference type="AlphaFoldDB" id="A0A8C6EAM7"/>